<dbReference type="AlphaFoldDB" id="X1DJB2"/>
<dbReference type="GO" id="GO:0008880">
    <property type="term" value="F:glucuronate isomerase activity"/>
    <property type="evidence" value="ECO:0007669"/>
    <property type="project" value="UniProtKB-EC"/>
</dbReference>
<evidence type="ECO:0000256" key="2">
    <source>
        <dbReference type="ARBA" id="ARBA00004892"/>
    </source>
</evidence>
<dbReference type="PANTHER" id="PTHR30068">
    <property type="entry name" value="URONATE ISOMERASE"/>
    <property type="match status" value="1"/>
</dbReference>
<accession>X1DJB2</accession>
<gene>
    <name evidence="7" type="ORF">S01H4_51856</name>
</gene>
<dbReference type="Gene3D" id="3.20.20.140">
    <property type="entry name" value="Metal-dependent hydrolases"/>
    <property type="match status" value="1"/>
</dbReference>
<evidence type="ECO:0000256" key="4">
    <source>
        <dbReference type="ARBA" id="ARBA00012546"/>
    </source>
</evidence>
<proteinExistence type="inferred from homology"/>
<dbReference type="InterPro" id="IPR032466">
    <property type="entry name" value="Metal_Hydrolase"/>
</dbReference>
<dbReference type="EMBL" id="BART01029576">
    <property type="protein sequence ID" value="GAH08385.1"/>
    <property type="molecule type" value="Genomic_DNA"/>
</dbReference>
<evidence type="ECO:0000313" key="7">
    <source>
        <dbReference type="EMBL" id="GAH08385.1"/>
    </source>
</evidence>
<evidence type="ECO:0000256" key="1">
    <source>
        <dbReference type="ARBA" id="ARBA00001165"/>
    </source>
</evidence>
<comment type="caution">
    <text evidence="7">The sequence shown here is derived from an EMBL/GenBank/DDBJ whole genome shotgun (WGS) entry which is preliminary data.</text>
</comment>
<dbReference type="Pfam" id="PF02614">
    <property type="entry name" value="UxaC"/>
    <property type="match status" value="1"/>
</dbReference>
<dbReference type="GO" id="GO:0042840">
    <property type="term" value="P:D-glucuronate catabolic process"/>
    <property type="evidence" value="ECO:0007669"/>
    <property type="project" value="TreeGrafter"/>
</dbReference>
<feature type="non-terminal residue" evidence="7">
    <location>
        <position position="85"/>
    </location>
</feature>
<reference evidence="7" key="1">
    <citation type="journal article" date="2014" name="Front. Microbiol.">
        <title>High frequency of phylogenetically diverse reductive dehalogenase-homologous genes in deep subseafloor sedimentary metagenomes.</title>
        <authorList>
            <person name="Kawai M."/>
            <person name="Futagami T."/>
            <person name="Toyoda A."/>
            <person name="Takaki Y."/>
            <person name="Nishi S."/>
            <person name="Hori S."/>
            <person name="Arai W."/>
            <person name="Tsubouchi T."/>
            <person name="Morono Y."/>
            <person name="Uchiyama I."/>
            <person name="Ito T."/>
            <person name="Fujiyama A."/>
            <person name="Inagaki F."/>
            <person name="Takami H."/>
        </authorList>
    </citation>
    <scope>NUCLEOTIDE SEQUENCE</scope>
    <source>
        <strain evidence="7">Expedition CK06-06</strain>
    </source>
</reference>
<sequence length="85" mass="9849">MNVEVVCTTDDPVDNLKHHIKVKREDLDIKMLPAWRPDKAMAVENPDKYNVYLASLAEASDTDISSFKKLLEALQKRHDYFHKHA</sequence>
<dbReference type="EC" id="5.3.1.12" evidence="4"/>
<evidence type="ECO:0000256" key="6">
    <source>
        <dbReference type="ARBA" id="ARBA00023235"/>
    </source>
</evidence>
<dbReference type="InterPro" id="IPR003766">
    <property type="entry name" value="Uronate_isomerase"/>
</dbReference>
<protein>
    <recommendedName>
        <fullName evidence="5">Uronate isomerase</fullName>
        <ecNumber evidence="4">5.3.1.12</ecNumber>
    </recommendedName>
</protein>
<comment type="similarity">
    <text evidence="3">Belongs to the metallo-dependent hydrolases superfamily. Uronate isomerase family.</text>
</comment>
<name>X1DJB2_9ZZZZ</name>
<dbReference type="SUPFAM" id="SSF51556">
    <property type="entry name" value="Metallo-dependent hydrolases"/>
    <property type="match status" value="1"/>
</dbReference>
<dbReference type="UniPathway" id="UPA00246"/>
<organism evidence="7">
    <name type="scientific">marine sediment metagenome</name>
    <dbReference type="NCBI Taxonomy" id="412755"/>
    <lineage>
        <taxon>unclassified sequences</taxon>
        <taxon>metagenomes</taxon>
        <taxon>ecological metagenomes</taxon>
    </lineage>
</organism>
<dbReference type="GO" id="GO:0019698">
    <property type="term" value="P:D-galacturonate catabolic process"/>
    <property type="evidence" value="ECO:0007669"/>
    <property type="project" value="TreeGrafter"/>
</dbReference>
<dbReference type="PANTHER" id="PTHR30068:SF4">
    <property type="entry name" value="URONATE ISOMERASE"/>
    <property type="match status" value="1"/>
</dbReference>
<comment type="catalytic activity">
    <reaction evidence="1">
        <text>D-glucuronate = D-fructuronate</text>
        <dbReference type="Rhea" id="RHEA:13049"/>
        <dbReference type="ChEBI" id="CHEBI:58720"/>
        <dbReference type="ChEBI" id="CHEBI:59863"/>
        <dbReference type="EC" id="5.3.1.12"/>
    </reaction>
</comment>
<comment type="pathway">
    <text evidence="2">Carbohydrate metabolism; pentose and glucuronate interconversion.</text>
</comment>
<evidence type="ECO:0000256" key="5">
    <source>
        <dbReference type="ARBA" id="ARBA00020555"/>
    </source>
</evidence>
<keyword evidence="6" id="KW-0413">Isomerase</keyword>
<evidence type="ECO:0000256" key="3">
    <source>
        <dbReference type="ARBA" id="ARBA00008397"/>
    </source>
</evidence>